<evidence type="ECO:0000313" key="1">
    <source>
        <dbReference type="EMBL" id="GHO82285.1"/>
    </source>
</evidence>
<dbReference type="Pfam" id="PF07166">
    <property type="entry name" value="DUF1398"/>
    <property type="match status" value="1"/>
</dbReference>
<dbReference type="SUPFAM" id="SSF160419">
    <property type="entry name" value="YdfO-like"/>
    <property type="match status" value="1"/>
</dbReference>
<dbReference type="RefSeq" id="WP_201359978.1">
    <property type="nucleotide sequence ID" value="NZ_BNJJ01000001.1"/>
</dbReference>
<comment type="caution">
    <text evidence="1">The sequence shown here is derived from an EMBL/GenBank/DDBJ whole genome shotgun (WGS) entry which is preliminary data.</text>
</comment>
<dbReference type="Gene3D" id="3.30.1810.10">
    <property type="entry name" value="YdfO-like"/>
    <property type="match status" value="1"/>
</dbReference>
<dbReference type="InterPro" id="IPR009833">
    <property type="entry name" value="DUF1398"/>
</dbReference>
<accession>A0ABQ3V8R1</accession>
<keyword evidence="2" id="KW-1185">Reference proteome</keyword>
<dbReference type="EMBL" id="BNJJ01000001">
    <property type="protein sequence ID" value="GHO82285.1"/>
    <property type="molecule type" value="Genomic_DNA"/>
</dbReference>
<name>A0ABQ3V8R1_9CHLR</name>
<dbReference type="InterPro" id="IPR036696">
    <property type="entry name" value="YdfO-like_sf"/>
</dbReference>
<organism evidence="1 2">
    <name type="scientific">Dictyobacter formicarum</name>
    <dbReference type="NCBI Taxonomy" id="2778368"/>
    <lineage>
        <taxon>Bacteria</taxon>
        <taxon>Bacillati</taxon>
        <taxon>Chloroflexota</taxon>
        <taxon>Ktedonobacteria</taxon>
        <taxon>Ktedonobacterales</taxon>
        <taxon>Dictyobacteraceae</taxon>
        <taxon>Dictyobacter</taxon>
    </lineage>
</organism>
<reference evidence="1 2" key="1">
    <citation type="journal article" date="2021" name="Int. J. Syst. Evol. Microbiol.">
        <title>Reticulibacter mediterranei gen. nov., sp. nov., within the new family Reticulibacteraceae fam. nov., and Ktedonospora formicarum gen. nov., sp. nov., Ktedonobacter robiniae sp. nov., Dictyobacter formicarum sp. nov. and Dictyobacter arantiisoli sp. nov., belonging to the class Ktedonobacteria.</title>
        <authorList>
            <person name="Yabe S."/>
            <person name="Zheng Y."/>
            <person name="Wang C.M."/>
            <person name="Sakai Y."/>
            <person name="Abe K."/>
            <person name="Yokota A."/>
            <person name="Donadio S."/>
            <person name="Cavaletti L."/>
            <person name="Monciardini P."/>
        </authorList>
    </citation>
    <scope>NUCLEOTIDE SEQUENCE [LARGE SCALE GENOMIC DNA]</scope>
    <source>
        <strain evidence="1 2">SOSP1-9</strain>
    </source>
</reference>
<gene>
    <name evidence="1" type="ORF">KSZ_02910</name>
</gene>
<evidence type="ECO:0008006" key="3">
    <source>
        <dbReference type="Google" id="ProtNLM"/>
    </source>
</evidence>
<proteinExistence type="predicted"/>
<sequence>MFTLEQLNEIHDRLGAMESFSQYVQALQALGVEKYDSYLTDGHSEFFGRDGHKVASPSVHDTLSICNKSDSEKVQAHLDLHNQGKTSYLEMSQGLADSGIEKWTVDTHRMTFACYDKQGRQLLIENIDSN</sequence>
<dbReference type="Proteomes" id="UP000635565">
    <property type="component" value="Unassembled WGS sequence"/>
</dbReference>
<evidence type="ECO:0000313" key="2">
    <source>
        <dbReference type="Proteomes" id="UP000635565"/>
    </source>
</evidence>
<protein>
    <recommendedName>
        <fullName evidence="3">Phage envelope protein</fullName>
    </recommendedName>
</protein>